<keyword evidence="3" id="KW-1185">Reference proteome</keyword>
<evidence type="ECO:0000259" key="1">
    <source>
        <dbReference type="Pfam" id="PF20797"/>
    </source>
</evidence>
<dbReference type="STRING" id="1641165.XM38_12340"/>
<protein>
    <recommendedName>
        <fullName evidence="1">HepT-like domain-containing protein</fullName>
    </recommendedName>
</protein>
<evidence type="ECO:0000313" key="2">
    <source>
        <dbReference type="EMBL" id="ASC71094.1"/>
    </source>
</evidence>
<dbReference type="Proteomes" id="UP000191901">
    <property type="component" value="Chromosome"/>
</dbReference>
<name>A0A1Z3HLB5_9CYAN</name>
<evidence type="ECO:0000313" key="3">
    <source>
        <dbReference type="Proteomes" id="UP000191901"/>
    </source>
</evidence>
<reference evidence="2 3" key="1">
    <citation type="journal article" date="2016" name="Biochim. Biophys. Acta">
        <title>Characterization of red-shifted phycobilisomes isolated from the chlorophyll f-containing cyanobacterium Halomicronema hongdechloris.</title>
        <authorList>
            <person name="Li Y."/>
            <person name="Lin Y."/>
            <person name="Garvey C.J."/>
            <person name="Birch D."/>
            <person name="Corkery R.W."/>
            <person name="Loughlin P.C."/>
            <person name="Scheer H."/>
            <person name="Willows R.D."/>
            <person name="Chen M."/>
        </authorList>
    </citation>
    <scope>NUCLEOTIDE SEQUENCE [LARGE SCALE GENOMIC DNA]</scope>
    <source>
        <strain evidence="2 3">C2206</strain>
    </source>
</reference>
<gene>
    <name evidence="2" type="ORF">XM38_020440</name>
</gene>
<dbReference type="RefSeq" id="WP_088429683.1">
    <property type="nucleotide sequence ID" value="NZ_CP021983.2"/>
</dbReference>
<dbReference type="Pfam" id="PF20797">
    <property type="entry name" value="HepT-like_2"/>
    <property type="match status" value="1"/>
</dbReference>
<dbReference type="InterPro" id="IPR048769">
    <property type="entry name" value="HepT-like_dom"/>
</dbReference>
<dbReference type="KEGG" id="hhg:XM38_020440"/>
<accession>A0A1Z3HLB5</accession>
<proteinExistence type="predicted"/>
<organism evidence="2 3">
    <name type="scientific">Halomicronema hongdechloris C2206</name>
    <dbReference type="NCBI Taxonomy" id="1641165"/>
    <lineage>
        <taxon>Bacteria</taxon>
        <taxon>Bacillati</taxon>
        <taxon>Cyanobacteriota</taxon>
        <taxon>Cyanophyceae</taxon>
        <taxon>Nodosilineales</taxon>
        <taxon>Nodosilineaceae</taxon>
        <taxon>Halomicronema</taxon>
    </lineage>
</organism>
<dbReference type="AlphaFoldDB" id="A0A1Z3HLB5"/>
<feature type="domain" description="HepT-like" evidence="1">
    <location>
        <begin position="45"/>
        <end position="152"/>
    </location>
</feature>
<dbReference type="EMBL" id="CP021983">
    <property type="protein sequence ID" value="ASC71094.1"/>
    <property type="molecule type" value="Genomic_DNA"/>
</dbReference>
<dbReference type="OrthoDB" id="9792853at2"/>
<sequence length="158" mass="18175">MDPPRYALLTTDIAAQQTIIHRIYTLLRQRAEGLTIENPEKLESVAYQLHNLYGAIEELFKVIATYFENQITDAGQRHSRLLQRMSQPVPGVRPAIISEESYLLLNSLRAFRHCFRHAYGVPIDHNQLLSNLEKAYALDAKLSTDIQIFLSTLERSHE</sequence>